<dbReference type="GO" id="GO:0005524">
    <property type="term" value="F:ATP binding"/>
    <property type="evidence" value="ECO:0007669"/>
    <property type="project" value="UniProtKB-KW"/>
</dbReference>
<dbReference type="SUPFAM" id="SSF52374">
    <property type="entry name" value="Nucleotidylyl transferase"/>
    <property type="match status" value="1"/>
</dbReference>
<keyword evidence="6 11" id="KW-0067">ATP-binding</keyword>
<dbReference type="Gene3D" id="3.90.740.10">
    <property type="entry name" value="Valyl/Leucyl/Isoleucyl-tRNA synthetase, editing domain"/>
    <property type="match status" value="1"/>
</dbReference>
<keyword evidence="4 11" id="KW-0436">Ligase</keyword>
<evidence type="ECO:0000313" key="16">
    <source>
        <dbReference type="RefSeq" id="XP_026189980.1"/>
    </source>
</evidence>
<evidence type="ECO:0000256" key="9">
    <source>
        <dbReference type="ARBA" id="ARBA00023146"/>
    </source>
</evidence>
<evidence type="ECO:0000256" key="10">
    <source>
        <dbReference type="ARBA" id="ARBA00029936"/>
    </source>
</evidence>
<dbReference type="GO" id="GO:0002161">
    <property type="term" value="F:aminoacyl-tRNA deacylase activity"/>
    <property type="evidence" value="ECO:0007669"/>
    <property type="project" value="InterPro"/>
</dbReference>
<dbReference type="FunFam" id="3.40.50.620:FF:000078">
    <property type="entry name" value="Valine--tRNA ligase, mitochondrial"/>
    <property type="match status" value="1"/>
</dbReference>
<dbReference type="GO" id="GO:0004832">
    <property type="term" value="F:valine-tRNA ligase activity"/>
    <property type="evidence" value="ECO:0007669"/>
    <property type="project" value="UniProtKB-EC"/>
</dbReference>
<dbReference type="NCBIfam" id="NF004349">
    <property type="entry name" value="PRK05729.1"/>
    <property type="match status" value="1"/>
</dbReference>
<dbReference type="PROSITE" id="PS00178">
    <property type="entry name" value="AA_TRNA_LIGASE_I"/>
    <property type="match status" value="1"/>
</dbReference>
<evidence type="ECO:0000256" key="12">
    <source>
        <dbReference type="SAM" id="Coils"/>
    </source>
</evidence>
<proteinExistence type="inferred from homology"/>
<keyword evidence="5 11" id="KW-0547">Nucleotide-binding</keyword>
<dbReference type="InterPro" id="IPR013155">
    <property type="entry name" value="M/V/L/I-tRNA-synth_anticd-bd"/>
</dbReference>
<dbReference type="InterPro" id="IPR014729">
    <property type="entry name" value="Rossmann-like_a/b/a_fold"/>
</dbReference>
<accession>A0A6P6RS97</accession>
<dbReference type="InterPro" id="IPR033705">
    <property type="entry name" value="Anticodon_Ia_Val"/>
</dbReference>
<evidence type="ECO:0000256" key="8">
    <source>
        <dbReference type="ARBA" id="ARBA00023054"/>
    </source>
</evidence>
<evidence type="ECO:0000313" key="15">
    <source>
        <dbReference type="Proteomes" id="UP000515125"/>
    </source>
</evidence>
<dbReference type="SUPFAM" id="SSF50677">
    <property type="entry name" value="ValRS/IleRS/LeuRS editing domain"/>
    <property type="match status" value="1"/>
</dbReference>
<name>A0A6P6RS97_9EIME</name>
<evidence type="ECO:0000259" key="14">
    <source>
        <dbReference type="Pfam" id="PF08264"/>
    </source>
</evidence>
<dbReference type="InterPro" id="IPR009080">
    <property type="entry name" value="tRNAsynth_Ia_anticodon-bd"/>
</dbReference>
<dbReference type="InterPro" id="IPR001412">
    <property type="entry name" value="aa-tRNA-synth_I_CS"/>
</dbReference>
<dbReference type="FunFam" id="3.90.740.10:FF:000010">
    <property type="entry name" value="Valine--tRNA ligase"/>
    <property type="match status" value="1"/>
</dbReference>
<dbReference type="Gene3D" id="1.10.730.10">
    <property type="entry name" value="Isoleucyl-tRNA Synthetase, Domain 1"/>
    <property type="match status" value="1"/>
</dbReference>
<dbReference type="CDD" id="cd07962">
    <property type="entry name" value="Anticodon_Ia_Val"/>
    <property type="match status" value="1"/>
</dbReference>
<dbReference type="InterPro" id="IPR009008">
    <property type="entry name" value="Val/Leu/Ile-tRNA-synth_edit"/>
</dbReference>
<evidence type="ECO:0000256" key="7">
    <source>
        <dbReference type="ARBA" id="ARBA00022917"/>
    </source>
</evidence>
<dbReference type="OrthoDB" id="629407at2759"/>
<dbReference type="InterPro" id="IPR002303">
    <property type="entry name" value="Valyl-tRNA_ligase"/>
</dbReference>
<dbReference type="InterPro" id="IPR002300">
    <property type="entry name" value="aa-tRNA-synth_Ia"/>
</dbReference>
<evidence type="ECO:0000256" key="11">
    <source>
        <dbReference type="RuleBase" id="RU363035"/>
    </source>
</evidence>
<dbReference type="GO" id="GO:0005829">
    <property type="term" value="C:cytosol"/>
    <property type="evidence" value="ECO:0007669"/>
    <property type="project" value="TreeGrafter"/>
</dbReference>
<dbReference type="Gene3D" id="3.40.50.620">
    <property type="entry name" value="HUPs"/>
    <property type="match status" value="2"/>
</dbReference>
<feature type="domain" description="Methionyl/Valyl/Leucyl/Isoleucyl-tRNA synthetase anticodon-binding" evidence="14">
    <location>
        <begin position="890"/>
        <end position="1047"/>
    </location>
</feature>
<dbReference type="PRINTS" id="PR00986">
    <property type="entry name" value="TRNASYNTHVAL"/>
</dbReference>
<dbReference type="InterPro" id="IPR037118">
    <property type="entry name" value="Val-tRNA_synth_C_sf"/>
</dbReference>
<dbReference type="RefSeq" id="XP_026189980.1">
    <property type="nucleotide sequence ID" value="XM_026334195.1"/>
</dbReference>
<feature type="coiled-coil region" evidence="12">
    <location>
        <begin position="1118"/>
        <end position="1172"/>
    </location>
</feature>
<dbReference type="Pfam" id="PF00133">
    <property type="entry name" value="tRNA-synt_1"/>
    <property type="match status" value="1"/>
</dbReference>
<comment type="similarity">
    <text evidence="1 11">Belongs to the class-I aminoacyl-tRNA synthetase family.</text>
</comment>
<dbReference type="AlphaFoldDB" id="A0A6P6RS97"/>
<sequence>MPWCYPQQSAFTLIAWRQFCRLCQSFPGASSFSGPGPKNSALWNPTATIPLAGLQAVIRRISCCAGSHCIGRTQSATCGFCTPPGVCKGYGEDGGFEKFLYAYAAKAESALCYVSIRAATPAGGGKAALPASSITCWRPVSSCRVLCCAELVMPIPQCYDPEYVERQWMEWWVGQGYFTPSDRTNRQSSCLAANSTHENASTAGEKAAAALAEATKDANKFIMVIPPPNVTGSLHIGHALTIAIEDALARWNRMRGKLVLWVPGVDHAGIATQSVVERMLMKEEGKSRYDLGREAFVEKVWQWKEKYGNAISDQIRRVGSSVSWPHFSFTLDPTRSKAVVEAFVRLFNRGLIYREQRLVSWSSSLKTALSDIEVDTETIEQPQSIRIPGFDFPVEVGYLWHFVYPVEGGGALEVATTRIETMLGDTAVAVNPNDTRYKPLIGKRLLHPFFPEREMRVIADAHVDPEFGTGAVKITPAHDKNDYEIGKRHKLDFITIFSPDGHINERGGEFAGQHRFTCRYNIQIRLKELGLLRDKVPNSKPMQLPRCSRSGDIIEYMLVPQWWMDCKEAGRRSVMAVRSKELIIKPEHHVATWEYWLTNVQDWCISRQLWWGHRIPAYKVVSPVLPAADCNMSGEAWVAARSEEEAKRVASERFRIREEDIVLQQDEDVLDTWFSSGLFPLSVFGWPEETEELKAFFPTTLLETGHDILFFWVARMVMLSLELTGKLPFSTVYLHPMVRDSQGQKMSKSKGNVIDPLEVINGISLEGLIAKLHTGNLQQKEIKRSETLLKKEFKEGIPACGCDALRLGLVAYMRQGRNINLDLNRVVGYRQFANKIWNCTKFALDKWSLDVDGKGTPFVARGIQMLAHSNAHTKNSHVTMINYADLTWSDRWILHRLSTACEQANRSFEEYEFGDVANAIYNFWLYELCDVYLEAIKPRIQPFTAVAGEDVEAVLARVRDARCAQEVLYTCIDRGLKLLHPICPFVTEELYQRLPPSEAKAESICISNYPQHVLAWTDAALDTNMQQVQQIVGRFRSLLAALEIPPKVKPEGFVLVNGTAPQVPFLRSTSSIMAILSKLKEVAVITDAPPTGCVSDVVTPQITIYLKIGDGVNLAQTLDKLEKKRANLVSKIESYIKKVNDPNFDKAPDAVRDAALEKKADLEKELQLLAAAIDNVAPLLQQ</sequence>
<keyword evidence="9 11" id="KW-0030">Aminoacyl-tRNA synthetase</keyword>
<dbReference type="PANTHER" id="PTHR11946">
    <property type="entry name" value="VALYL-TRNA SYNTHETASES"/>
    <property type="match status" value="1"/>
</dbReference>
<reference evidence="16" key="1">
    <citation type="submission" date="2025-08" db="UniProtKB">
        <authorList>
            <consortium name="RefSeq"/>
        </authorList>
    </citation>
    <scope>IDENTIFICATION</scope>
</reference>
<evidence type="ECO:0000256" key="3">
    <source>
        <dbReference type="ARBA" id="ARBA00022490"/>
    </source>
</evidence>
<evidence type="ECO:0000256" key="2">
    <source>
        <dbReference type="ARBA" id="ARBA00013169"/>
    </source>
</evidence>
<keyword evidence="3" id="KW-0963">Cytoplasm</keyword>
<dbReference type="FunFam" id="1.10.730.10:FF:000009">
    <property type="entry name" value="Valine--tRNA ligase, mitochondrial"/>
    <property type="match status" value="1"/>
</dbReference>
<keyword evidence="8 12" id="KW-0175">Coiled coil</keyword>
<keyword evidence="7 11" id="KW-0648">Protein biosynthesis</keyword>
<evidence type="ECO:0000256" key="6">
    <source>
        <dbReference type="ARBA" id="ARBA00022840"/>
    </source>
</evidence>
<dbReference type="HAMAP" id="MF_02004">
    <property type="entry name" value="Val_tRNA_synth_type1"/>
    <property type="match status" value="1"/>
</dbReference>
<evidence type="ECO:0000259" key="13">
    <source>
        <dbReference type="Pfam" id="PF00133"/>
    </source>
</evidence>
<dbReference type="Gene3D" id="1.10.287.380">
    <property type="entry name" value="Valyl-tRNA synthetase, C-terminal domain"/>
    <property type="match status" value="1"/>
</dbReference>
<dbReference type="GO" id="GO:0006438">
    <property type="term" value="P:valyl-tRNA aminoacylation"/>
    <property type="evidence" value="ECO:0007669"/>
    <property type="project" value="InterPro"/>
</dbReference>
<dbReference type="Pfam" id="PF08264">
    <property type="entry name" value="Anticodon_1"/>
    <property type="match status" value="1"/>
</dbReference>
<dbReference type="CDD" id="cd00817">
    <property type="entry name" value="ValRS_core"/>
    <property type="match status" value="1"/>
</dbReference>
<dbReference type="EC" id="6.1.1.9" evidence="2"/>
<organism evidence="15 16">
    <name type="scientific">Cyclospora cayetanensis</name>
    <dbReference type="NCBI Taxonomy" id="88456"/>
    <lineage>
        <taxon>Eukaryota</taxon>
        <taxon>Sar</taxon>
        <taxon>Alveolata</taxon>
        <taxon>Apicomplexa</taxon>
        <taxon>Conoidasida</taxon>
        <taxon>Coccidia</taxon>
        <taxon>Eucoccidiorida</taxon>
        <taxon>Eimeriorina</taxon>
        <taxon>Eimeriidae</taxon>
        <taxon>Cyclospora</taxon>
    </lineage>
</organism>
<evidence type="ECO:0000256" key="1">
    <source>
        <dbReference type="ARBA" id="ARBA00005594"/>
    </source>
</evidence>
<keyword evidence="15" id="KW-1185">Reference proteome</keyword>
<feature type="domain" description="Aminoacyl-tRNA synthetase class Ia" evidence="13">
    <location>
        <begin position="212"/>
        <end position="822"/>
    </location>
</feature>
<dbReference type="NCBIfam" id="TIGR00422">
    <property type="entry name" value="valS"/>
    <property type="match status" value="1"/>
</dbReference>
<evidence type="ECO:0000256" key="4">
    <source>
        <dbReference type="ARBA" id="ARBA00022598"/>
    </source>
</evidence>
<dbReference type="SUPFAM" id="SSF47323">
    <property type="entry name" value="Anticodon-binding domain of a subclass of class I aminoacyl-tRNA synthetases"/>
    <property type="match status" value="1"/>
</dbReference>
<protein>
    <recommendedName>
        <fullName evidence="2">valine--tRNA ligase</fullName>
        <ecNumber evidence="2">6.1.1.9</ecNumber>
    </recommendedName>
    <alternativeName>
        <fullName evidence="10">Valyl-tRNA synthetase</fullName>
    </alternativeName>
</protein>
<evidence type="ECO:0000256" key="5">
    <source>
        <dbReference type="ARBA" id="ARBA00022741"/>
    </source>
</evidence>
<dbReference type="GeneID" id="34623511"/>
<gene>
    <name evidence="16" type="primary">LOC34623511</name>
</gene>
<dbReference type="PANTHER" id="PTHR11946:SF109">
    <property type="entry name" value="VALINE--TRNA LIGASE"/>
    <property type="match status" value="1"/>
</dbReference>
<dbReference type="Proteomes" id="UP000515125">
    <property type="component" value="Unplaced"/>
</dbReference>